<gene>
    <name evidence="3" type="ORF">QQX98_007943</name>
</gene>
<reference evidence="3 4" key="1">
    <citation type="journal article" date="2025" name="Microbiol. Resour. Announc.">
        <title>Draft genome sequences for Neonectria magnoliae and Neonectria punicea, canker pathogens of Liriodendron tulipifera and Acer saccharum in West Virginia.</title>
        <authorList>
            <person name="Petronek H.M."/>
            <person name="Kasson M.T."/>
            <person name="Metheny A.M."/>
            <person name="Stauder C.M."/>
            <person name="Lovett B."/>
            <person name="Lynch S.C."/>
            <person name="Garnas J.R."/>
            <person name="Kasson L.R."/>
            <person name="Stajich J.E."/>
        </authorList>
    </citation>
    <scope>NUCLEOTIDE SEQUENCE [LARGE SCALE GENOMIC DNA]</scope>
    <source>
        <strain evidence="3 4">NRRL 64653</strain>
    </source>
</reference>
<comment type="caution">
    <text evidence="3">The sequence shown here is derived from an EMBL/GenBank/DDBJ whole genome shotgun (WGS) entry which is preliminary data.</text>
</comment>
<evidence type="ECO:0000313" key="3">
    <source>
        <dbReference type="EMBL" id="KAK7413164.1"/>
    </source>
</evidence>
<keyword evidence="4" id="KW-1185">Reference proteome</keyword>
<protein>
    <submittedName>
        <fullName evidence="3">Uncharacterized protein</fullName>
    </submittedName>
</protein>
<dbReference type="Proteomes" id="UP001498476">
    <property type="component" value="Unassembled WGS sequence"/>
</dbReference>
<keyword evidence="2" id="KW-1133">Transmembrane helix</keyword>
<feature type="transmembrane region" description="Helical" evidence="2">
    <location>
        <begin position="44"/>
        <end position="66"/>
    </location>
</feature>
<feature type="region of interest" description="Disordered" evidence="1">
    <location>
        <begin position="288"/>
        <end position="309"/>
    </location>
</feature>
<name>A0ABR1GWX2_9HYPO</name>
<accession>A0ABR1GWX2</accession>
<evidence type="ECO:0000256" key="2">
    <source>
        <dbReference type="SAM" id="Phobius"/>
    </source>
</evidence>
<evidence type="ECO:0000313" key="4">
    <source>
        <dbReference type="Proteomes" id="UP001498476"/>
    </source>
</evidence>
<feature type="transmembrane region" description="Helical" evidence="2">
    <location>
        <begin position="15"/>
        <end position="37"/>
    </location>
</feature>
<sequence>MTTTAADANAVFFELSWSILSTICMANVLFGLLVCSITSFTPLAAVPILSSAAGAIADGLCFYSNYGTHPDINRAVSSVFADLFWVLQETGLLFYSYIILKRVLRGVRWRVFASLFWAGISGIVITRVIISVFRVRSVMSHDESIQHIINYLHIAYFGLMAILECIGAYFLIVVFTDARASSMQIALNVGFFRYLSRSTEGRVALLAVVGVLRAITHSLKTPGQSAENLASQLDRIDLLASKLIFTDHKYPSSHSRPGQESQPGRFTSTQKDGFAAGRGEHVVEFHGGASKTHRSDSQENIFKHGSGEPSIDLEELDAKGNGITKTVEFRVV</sequence>
<keyword evidence="2" id="KW-0472">Membrane</keyword>
<proteinExistence type="predicted"/>
<organism evidence="3 4">
    <name type="scientific">Neonectria punicea</name>
    <dbReference type="NCBI Taxonomy" id="979145"/>
    <lineage>
        <taxon>Eukaryota</taxon>
        <taxon>Fungi</taxon>
        <taxon>Dikarya</taxon>
        <taxon>Ascomycota</taxon>
        <taxon>Pezizomycotina</taxon>
        <taxon>Sordariomycetes</taxon>
        <taxon>Hypocreomycetidae</taxon>
        <taxon>Hypocreales</taxon>
        <taxon>Nectriaceae</taxon>
        <taxon>Neonectria</taxon>
    </lineage>
</organism>
<keyword evidence="2" id="KW-0812">Transmembrane</keyword>
<dbReference type="EMBL" id="JAZAVJ010000137">
    <property type="protein sequence ID" value="KAK7413164.1"/>
    <property type="molecule type" value="Genomic_DNA"/>
</dbReference>
<feature type="transmembrane region" description="Helical" evidence="2">
    <location>
        <begin position="112"/>
        <end position="133"/>
    </location>
</feature>
<evidence type="ECO:0000256" key="1">
    <source>
        <dbReference type="SAM" id="MobiDB-lite"/>
    </source>
</evidence>
<feature type="transmembrane region" description="Helical" evidence="2">
    <location>
        <begin position="153"/>
        <end position="175"/>
    </location>
</feature>
<feature type="region of interest" description="Disordered" evidence="1">
    <location>
        <begin position="249"/>
        <end position="272"/>
    </location>
</feature>
<feature type="transmembrane region" description="Helical" evidence="2">
    <location>
        <begin position="78"/>
        <end position="100"/>
    </location>
</feature>
<feature type="compositionally biased region" description="Basic and acidic residues" evidence="1">
    <location>
        <begin position="293"/>
        <end position="306"/>
    </location>
</feature>
<feature type="compositionally biased region" description="Polar residues" evidence="1">
    <location>
        <begin position="252"/>
        <end position="271"/>
    </location>
</feature>